<keyword evidence="3" id="KW-1185">Reference proteome</keyword>
<dbReference type="OrthoDB" id="880459at2"/>
<dbReference type="Pfam" id="PF14302">
    <property type="entry name" value="DUF4377"/>
    <property type="match status" value="1"/>
</dbReference>
<feature type="domain" description="DUF4377" evidence="1">
    <location>
        <begin position="31"/>
        <end position="104"/>
    </location>
</feature>
<dbReference type="Proteomes" id="UP000076923">
    <property type="component" value="Unassembled WGS sequence"/>
</dbReference>
<sequence>MKLKSIILVVFMLIISCEKNNLDVNEKTLMIASTKVDCVGVAPQKCLLTKEVGAENWGYFYSSIAGFNYEEGFEYEILISEKDIENLPQDASSKEYTLIKVISKVEKTSENLPE</sequence>
<evidence type="ECO:0000259" key="1">
    <source>
        <dbReference type="Pfam" id="PF14302"/>
    </source>
</evidence>
<gene>
    <name evidence="2" type="ORF">LPB303_02025</name>
</gene>
<dbReference type="PROSITE" id="PS51257">
    <property type="entry name" value="PROKAR_LIPOPROTEIN"/>
    <property type="match status" value="1"/>
</dbReference>
<reference evidence="2 3" key="1">
    <citation type="submission" date="2016-02" db="EMBL/GenBank/DDBJ databases">
        <title>Draft genome sequence of Polaribacter atrinae KACC17473.</title>
        <authorList>
            <person name="Shin S.-K."/>
            <person name="Yi H."/>
        </authorList>
    </citation>
    <scope>NUCLEOTIDE SEQUENCE [LARGE SCALE GENOMIC DNA]</scope>
    <source>
        <strain evidence="2 3">KACC 17473</strain>
    </source>
</reference>
<dbReference type="AlphaFoldDB" id="A0A176TG04"/>
<dbReference type="InterPro" id="IPR025485">
    <property type="entry name" value="DUF4377"/>
</dbReference>
<protein>
    <recommendedName>
        <fullName evidence="1">DUF4377 domain-containing protein</fullName>
    </recommendedName>
</protein>
<name>A0A176TG04_9FLAO</name>
<dbReference type="RefSeq" id="WP_068447623.1">
    <property type="nucleotide sequence ID" value="NZ_CP150660.1"/>
</dbReference>
<comment type="caution">
    <text evidence="2">The sequence shown here is derived from an EMBL/GenBank/DDBJ whole genome shotgun (WGS) entry which is preliminary data.</text>
</comment>
<evidence type="ECO:0000313" key="2">
    <source>
        <dbReference type="EMBL" id="OAD46336.1"/>
    </source>
</evidence>
<proteinExistence type="predicted"/>
<dbReference type="EMBL" id="LVWE01000003">
    <property type="protein sequence ID" value="OAD46336.1"/>
    <property type="molecule type" value="Genomic_DNA"/>
</dbReference>
<dbReference type="STRING" id="1333662.LPB303_02025"/>
<organism evidence="2 3">
    <name type="scientific">Polaribacter atrinae</name>
    <dbReference type="NCBI Taxonomy" id="1333662"/>
    <lineage>
        <taxon>Bacteria</taxon>
        <taxon>Pseudomonadati</taxon>
        <taxon>Bacteroidota</taxon>
        <taxon>Flavobacteriia</taxon>
        <taxon>Flavobacteriales</taxon>
        <taxon>Flavobacteriaceae</taxon>
    </lineage>
</organism>
<evidence type="ECO:0000313" key="3">
    <source>
        <dbReference type="Proteomes" id="UP000076923"/>
    </source>
</evidence>
<accession>A0A176TG04</accession>